<dbReference type="AlphaFoldDB" id="A0A0F9W7T5"/>
<reference evidence="1" key="1">
    <citation type="journal article" date="2015" name="Nature">
        <title>Complex archaea that bridge the gap between prokaryotes and eukaryotes.</title>
        <authorList>
            <person name="Spang A."/>
            <person name="Saw J.H."/>
            <person name="Jorgensen S.L."/>
            <person name="Zaremba-Niedzwiedzka K."/>
            <person name="Martijn J."/>
            <person name="Lind A.E."/>
            <person name="van Eijk R."/>
            <person name="Schleper C."/>
            <person name="Guy L."/>
            <person name="Ettema T.J."/>
        </authorList>
    </citation>
    <scope>NUCLEOTIDE SEQUENCE</scope>
</reference>
<accession>A0A0F9W7T5</accession>
<gene>
    <name evidence="1" type="ORF">LCGC14_0042610</name>
</gene>
<dbReference type="EMBL" id="LAZR01000009">
    <property type="protein sequence ID" value="KKO08323.1"/>
    <property type="molecule type" value="Genomic_DNA"/>
</dbReference>
<sequence length="252" mass="27958">MFDPEKADDAASFTREFLEKYTAVGFGALSKREVDLLLIQLLQKHLTGFQNKSDFDAALTLRTTKRKIRGLRDEVSFREARDENYLNINLRSELKRAEVLPNEHGTVKIQLDDAVLRGYAEKIVRSEFGIVDSSFNSAILQISGEKYLLLCLTVLTPDEHAQAERALGEFYPDQPRREGQHGSLFVQLRRAFVVGAGEQAGKLCVSGAMALVTGGASIFLESAEPLTDARRGIGGALQQAWNYFTQEADAGE</sequence>
<name>A0A0F9W7T5_9ZZZZ</name>
<evidence type="ECO:0000313" key="1">
    <source>
        <dbReference type="EMBL" id="KKO08323.1"/>
    </source>
</evidence>
<organism evidence="1">
    <name type="scientific">marine sediment metagenome</name>
    <dbReference type="NCBI Taxonomy" id="412755"/>
    <lineage>
        <taxon>unclassified sequences</taxon>
        <taxon>metagenomes</taxon>
        <taxon>ecological metagenomes</taxon>
    </lineage>
</organism>
<comment type="caution">
    <text evidence="1">The sequence shown here is derived from an EMBL/GenBank/DDBJ whole genome shotgun (WGS) entry which is preliminary data.</text>
</comment>
<protein>
    <submittedName>
        <fullName evidence="1">Uncharacterized protein</fullName>
    </submittedName>
</protein>
<proteinExistence type="predicted"/>